<proteinExistence type="predicted"/>
<dbReference type="EMBL" id="RHHR01000016">
    <property type="protein sequence ID" value="RNB74044.1"/>
    <property type="molecule type" value="Genomic_DNA"/>
</dbReference>
<dbReference type="AlphaFoldDB" id="A0A3M8CE49"/>
<name>A0A3M8CE49_9BACL</name>
<dbReference type="Proteomes" id="UP000282028">
    <property type="component" value="Unassembled WGS sequence"/>
</dbReference>
<dbReference type="RefSeq" id="WP_122909284.1">
    <property type="nucleotide sequence ID" value="NZ_CBCSBE010000062.1"/>
</dbReference>
<dbReference type="OrthoDB" id="2974658at2"/>
<evidence type="ECO:0000313" key="2">
    <source>
        <dbReference type="Proteomes" id="UP000282028"/>
    </source>
</evidence>
<gene>
    <name evidence="1" type="ORF">EDM52_12260</name>
</gene>
<sequence>MEKLYIEPGIGIGPVKLGMSKNEVEECIRNCSRNLLNKYNNSFYIEKLYKLSYDSSDSVNFIEIDAIGSSDFDCLFNEINVFKTKAEELVEEIDKISKYDREQWDLGFTYHFPELGLTLWRPVIRKADDLKEGWFKELDPEIQEDEMRNLYFRVVSLKSK</sequence>
<protein>
    <submittedName>
        <fullName evidence="1">Uncharacterized protein</fullName>
    </submittedName>
</protein>
<reference evidence="1 2" key="1">
    <citation type="submission" date="2018-10" db="EMBL/GenBank/DDBJ databases">
        <title>Phylogenomics of Brevibacillus.</title>
        <authorList>
            <person name="Dunlap C."/>
        </authorList>
    </citation>
    <scope>NUCLEOTIDE SEQUENCE [LARGE SCALE GENOMIC DNA]</scope>
    <source>
        <strain evidence="1 2">JCM 12215</strain>
    </source>
</reference>
<keyword evidence="2" id="KW-1185">Reference proteome</keyword>
<accession>A0A3M8CE49</accession>
<comment type="caution">
    <text evidence="1">The sequence shown here is derived from an EMBL/GenBank/DDBJ whole genome shotgun (WGS) entry which is preliminary data.</text>
</comment>
<evidence type="ECO:0000313" key="1">
    <source>
        <dbReference type="EMBL" id="RNB74044.1"/>
    </source>
</evidence>
<organism evidence="1 2">
    <name type="scientific">Brevibacillus invocatus</name>
    <dbReference type="NCBI Taxonomy" id="173959"/>
    <lineage>
        <taxon>Bacteria</taxon>
        <taxon>Bacillati</taxon>
        <taxon>Bacillota</taxon>
        <taxon>Bacilli</taxon>
        <taxon>Bacillales</taxon>
        <taxon>Paenibacillaceae</taxon>
        <taxon>Brevibacillus</taxon>
    </lineage>
</organism>